<dbReference type="SUPFAM" id="SSF51306">
    <property type="entry name" value="LexA/Signal peptidase"/>
    <property type="match status" value="1"/>
</dbReference>
<evidence type="ECO:0000313" key="9">
    <source>
        <dbReference type="Proteomes" id="UP000630887"/>
    </source>
</evidence>
<feature type="active site" evidence="5">
    <location>
        <position position="36"/>
    </location>
</feature>
<comment type="similarity">
    <text evidence="2">Belongs to the peptidase S26 family.</text>
</comment>
<dbReference type="InterPro" id="IPR000223">
    <property type="entry name" value="Pept_S26A_signal_pept_1"/>
</dbReference>
<evidence type="ECO:0000256" key="4">
    <source>
        <dbReference type="ARBA" id="ARBA00022801"/>
    </source>
</evidence>
<sequence length="173" mass="18566">MWTIAGAGLLIVTVCVVLVIRRMRGRLTVVRVHGQSMTPALHPGDRVLVRRTGLDGVRNGDVVMVARPSPADSATWTVPGVAKSAVVADDAWAGATGDWLIKRVVAVPGDEVPRETVEALRHTADQAVPPGRFVAVGDNAELSFDSRTCGYFTDEQLWGLVVKRLEPVVPPRA</sequence>
<dbReference type="Pfam" id="PF10502">
    <property type="entry name" value="Peptidase_S26"/>
    <property type="match status" value="2"/>
</dbReference>
<reference evidence="8 9" key="1">
    <citation type="submission" date="2021-01" db="EMBL/GenBank/DDBJ databases">
        <title>Whole genome shotgun sequence of Catellatospora coxensis NBRC 107359.</title>
        <authorList>
            <person name="Komaki H."/>
            <person name="Tamura T."/>
        </authorList>
    </citation>
    <scope>NUCLEOTIDE SEQUENCE [LARGE SCALE GENOMIC DNA]</scope>
    <source>
        <strain evidence="8 9">NBRC 107359</strain>
    </source>
</reference>
<dbReference type="GO" id="GO:0006465">
    <property type="term" value="P:signal peptide processing"/>
    <property type="evidence" value="ECO:0007669"/>
    <property type="project" value="InterPro"/>
</dbReference>
<organism evidence="8 9">
    <name type="scientific">Catellatospora coxensis</name>
    <dbReference type="NCBI Taxonomy" id="310354"/>
    <lineage>
        <taxon>Bacteria</taxon>
        <taxon>Bacillati</taxon>
        <taxon>Actinomycetota</taxon>
        <taxon>Actinomycetes</taxon>
        <taxon>Micromonosporales</taxon>
        <taxon>Micromonosporaceae</taxon>
        <taxon>Catellatospora</taxon>
    </lineage>
</organism>
<keyword evidence="3" id="KW-0645">Protease</keyword>
<dbReference type="PANTHER" id="PTHR43390">
    <property type="entry name" value="SIGNAL PEPTIDASE I"/>
    <property type="match status" value="1"/>
</dbReference>
<dbReference type="Proteomes" id="UP000630887">
    <property type="component" value="Unassembled WGS sequence"/>
</dbReference>
<proteinExistence type="inferred from homology"/>
<dbReference type="RefSeq" id="WP_203696334.1">
    <property type="nucleotide sequence ID" value="NZ_BAAALC010000002.1"/>
</dbReference>
<evidence type="ECO:0000256" key="2">
    <source>
        <dbReference type="ARBA" id="ARBA00009370"/>
    </source>
</evidence>
<keyword evidence="6" id="KW-0812">Transmembrane</keyword>
<evidence type="ECO:0000256" key="1">
    <source>
        <dbReference type="ARBA" id="ARBA00004401"/>
    </source>
</evidence>
<dbReference type="PROSITE" id="PS00501">
    <property type="entry name" value="SPASE_I_1"/>
    <property type="match status" value="1"/>
</dbReference>
<dbReference type="InterPro" id="IPR019533">
    <property type="entry name" value="Peptidase_S26"/>
</dbReference>
<evidence type="ECO:0000256" key="5">
    <source>
        <dbReference type="PIRSR" id="PIRSR600223-1"/>
    </source>
</evidence>
<comment type="subcellular location">
    <subcellularLocation>
        <location evidence="1">Cell membrane</location>
        <topology evidence="1">Single-pass type II membrane protein</topology>
    </subcellularLocation>
</comment>
<dbReference type="PRINTS" id="PR00727">
    <property type="entry name" value="LEADERPTASE"/>
</dbReference>
<feature type="transmembrane region" description="Helical" evidence="6">
    <location>
        <begin position="6"/>
        <end position="23"/>
    </location>
</feature>
<keyword evidence="6" id="KW-1133">Transmembrane helix</keyword>
<name>A0A8J3L6I7_9ACTN</name>
<keyword evidence="9" id="KW-1185">Reference proteome</keyword>
<dbReference type="Gene3D" id="2.10.109.10">
    <property type="entry name" value="Umud Fragment, subunit A"/>
    <property type="match status" value="1"/>
</dbReference>
<dbReference type="AlphaFoldDB" id="A0A8J3L6I7"/>
<protein>
    <submittedName>
        <fullName evidence="8">S26 family signal peptidase</fullName>
    </submittedName>
</protein>
<keyword evidence="4" id="KW-0378">Hydrolase</keyword>
<dbReference type="PANTHER" id="PTHR43390:SF1">
    <property type="entry name" value="CHLOROPLAST PROCESSING PEPTIDASE"/>
    <property type="match status" value="1"/>
</dbReference>
<dbReference type="GO" id="GO:0004252">
    <property type="term" value="F:serine-type endopeptidase activity"/>
    <property type="evidence" value="ECO:0007669"/>
    <property type="project" value="InterPro"/>
</dbReference>
<gene>
    <name evidence="8" type="primary">lepB</name>
    <name evidence="8" type="ORF">Cco03nite_61110</name>
</gene>
<dbReference type="GO" id="GO:0005886">
    <property type="term" value="C:plasma membrane"/>
    <property type="evidence" value="ECO:0007669"/>
    <property type="project" value="UniProtKB-SubCell"/>
</dbReference>
<feature type="domain" description="Peptidase S26" evidence="7">
    <location>
        <begin position="121"/>
        <end position="162"/>
    </location>
</feature>
<feature type="domain" description="Peptidase S26" evidence="7">
    <location>
        <begin position="10"/>
        <end position="114"/>
    </location>
</feature>
<keyword evidence="6" id="KW-0472">Membrane</keyword>
<evidence type="ECO:0000313" key="8">
    <source>
        <dbReference type="EMBL" id="GIG09411.1"/>
    </source>
</evidence>
<dbReference type="CDD" id="cd06462">
    <property type="entry name" value="Peptidase_S24_S26"/>
    <property type="match status" value="1"/>
</dbReference>
<dbReference type="InterPro" id="IPR019756">
    <property type="entry name" value="Pept_S26A_signal_pept_1_Ser-AS"/>
</dbReference>
<feature type="active site" evidence="5">
    <location>
        <position position="102"/>
    </location>
</feature>
<evidence type="ECO:0000259" key="7">
    <source>
        <dbReference type="Pfam" id="PF10502"/>
    </source>
</evidence>
<comment type="caution">
    <text evidence="8">The sequence shown here is derived from an EMBL/GenBank/DDBJ whole genome shotgun (WGS) entry which is preliminary data.</text>
</comment>
<dbReference type="InterPro" id="IPR036286">
    <property type="entry name" value="LexA/Signal_pep-like_sf"/>
</dbReference>
<evidence type="ECO:0000256" key="6">
    <source>
        <dbReference type="SAM" id="Phobius"/>
    </source>
</evidence>
<evidence type="ECO:0000256" key="3">
    <source>
        <dbReference type="ARBA" id="ARBA00022670"/>
    </source>
</evidence>
<dbReference type="EMBL" id="BONI01000064">
    <property type="protein sequence ID" value="GIG09411.1"/>
    <property type="molecule type" value="Genomic_DNA"/>
</dbReference>
<accession>A0A8J3L6I7</accession>